<evidence type="ECO:0008006" key="3">
    <source>
        <dbReference type="Google" id="ProtNLM"/>
    </source>
</evidence>
<evidence type="ECO:0000313" key="1">
    <source>
        <dbReference type="EMBL" id="OMD27484.1"/>
    </source>
</evidence>
<comment type="caution">
    <text evidence="1">The sequence shown here is derived from an EMBL/GenBank/DDBJ whole genome shotgun (WGS) entry which is preliminary data.</text>
</comment>
<dbReference type="InterPro" id="IPR013324">
    <property type="entry name" value="RNA_pol_sigma_r3/r4-like"/>
</dbReference>
<sequence length="136" mass="15060">MGSVKIDVDKGARMYEVKYALNSADGVKKLLRDRHHISSARFQSGDYNAVDMLVDLSSAINSAGLSEVQAEVVAWISGADMTQQQTSEIMHVTRQAITKAYEVACEKIAAVYRKWEYGEVCVGYLLEDEDYEGEAA</sequence>
<protein>
    <recommendedName>
        <fullName evidence="3">RNA polymerase subunit sigma</fullName>
    </recommendedName>
</protein>
<proteinExistence type="predicted"/>
<gene>
    <name evidence="1" type="ORF">BJP51_25140</name>
</gene>
<reference evidence="1 2" key="1">
    <citation type="submission" date="2016-10" db="EMBL/GenBank/DDBJ databases">
        <title>Paenibacillus species isolates.</title>
        <authorList>
            <person name="Beno S.M."/>
        </authorList>
    </citation>
    <scope>NUCLEOTIDE SEQUENCE [LARGE SCALE GENOMIC DNA]</scope>
    <source>
        <strain evidence="1 2">FSL H7-0604</strain>
    </source>
</reference>
<organism evidence="1 2">
    <name type="scientific">Paenibacillus odorifer</name>
    <dbReference type="NCBI Taxonomy" id="189426"/>
    <lineage>
        <taxon>Bacteria</taxon>
        <taxon>Bacillati</taxon>
        <taxon>Bacillota</taxon>
        <taxon>Bacilli</taxon>
        <taxon>Bacillales</taxon>
        <taxon>Paenibacillaceae</taxon>
        <taxon>Paenibacillus</taxon>
    </lineage>
</organism>
<dbReference type="EMBL" id="MKQP01000036">
    <property type="protein sequence ID" value="OMD27484.1"/>
    <property type="molecule type" value="Genomic_DNA"/>
</dbReference>
<name>A0A1R0X2Z2_9BACL</name>
<dbReference type="SUPFAM" id="SSF88659">
    <property type="entry name" value="Sigma3 and sigma4 domains of RNA polymerase sigma factors"/>
    <property type="match status" value="1"/>
</dbReference>
<dbReference type="Proteomes" id="UP000187465">
    <property type="component" value="Unassembled WGS sequence"/>
</dbReference>
<dbReference type="AlphaFoldDB" id="A0A1R0X2Z2"/>
<evidence type="ECO:0000313" key="2">
    <source>
        <dbReference type="Proteomes" id="UP000187465"/>
    </source>
</evidence>
<accession>A0A1R0X2Z2</accession>